<organism evidence="3 4">
    <name type="scientific">Gossypium trilobum</name>
    <dbReference type="NCBI Taxonomy" id="34281"/>
    <lineage>
        <taxon>Eukaryota</taxon>
        <taxon>Viridiplantae</taxon>
        <taxon>Streptophyta</taxon>
        <taxon>Embryophyta</taxon>
        <taxon>Tracheophyta</taxon>
        <taxon>Spermatophyta</taxon>
        <taxon>Magnoliopsida</taxon>
        <taxon>eudicotyledons</taxon>
        <taxon>Gunneridae</taxon>
        <taxon>Pentapetalae</taxon>
        <taxon>rosids</taxon>
        <taxon>malvids</taxon>
        <taxon>Malvales</taxon>
        <taxon>Malvaceae</taxon>
        <taxon>Malvoideae</taxon>
        <taxon>Gossypium</taxon>
    </lineage>
</organism>
<dbReference type="PANTHER" id="PTHR46033">
    <property type="entry name" value="PROTEIN MAIN-LIKE 2"/>
    <property type="match status" value="1"/>
</dbReference>
<evidence type="ECO:0000313" key="4">
    <source>
        <dbReference type="Proteomes" id="UP000593568"/>
    </source>
</evidence>
<evidence type="ECO:0000256" key="1">
    <source>
        <dbReference type="SAM" id="MobiDB-lite"/>
    </source>
</evidence>
<proteinExistence type="predicted"/>
<dbReference type="AlphaFoldDB" id="A0A7J9FH81"/>
<dbReference type="InterPro" id="IPR044824">
    <property type="entry name" value="MAIN-like"/>
</dbReference>
<dbReference type="Pfam" id="PF10536">
    <property type="entry name" value="PMD"/>
    <property type="match status" value="1"/>
</dbReference>
<keyword evidence="4" id="KW-1185">Reference proteome</keyword>
<feature type="region of interest" description="Disordered" evidence="1">
    <location>
        <begin position="295"/>
        <end position="332"/>
    </location>
</feature>
<dbReference type="InterPro" id="IPR019557">
    <property type="entry name" value="AminoTfrase-like_pln_mobile"/>
</dbReference>
<feature type="compositionally biased region" description="Polar residues" evidence="1">
    <location>
        <begin position="230"/>
        <end position="240"/>
    </location>
</feature>
<accession>A0A7J9FH81</accession>
<dbReference type="EMBL" id="JABEZW010215903">
    <property type="protein sequence ID" value="MBA0784672.1"/>
    <property type="molecule type" value="Genomic_DNA"/>
</dbReference>
<dbReference type="PANTHER" id="PTHR46033:SF8">
    <property type="entry name" value="PROTEIN MAINTENANCE OF MERISTEMS-LIKE"/>
    <property type="match status" value="1"/>
</dbReference>
<evidence type="ECO:0000259" key="2">
    <source>
        <dbReference type="Pfam" id="PF10536"/>
    </source>
</evidence>
<feature type="non-terminal residue" evidence="3">
    <location>
        <position position="1"/>
    </location>
</feature>
<comment type="caution">
    <text evidence="3">The sequence shown here is derived from an EMBL/GenBank/DDBJ whole genome shotgun (WGS) entry which is preliminary data.</text>
</comment>
<dbReference type="GO" id="GO:0010073">
    <property type="term" value="P:meristem maintenance"/>
    <property type="evidence" value="ECO:0007669"/>
    <property type="project" value="InterPro"/>
</dbReference>
<feature type="region of interest" description="Disordered" evidence="1">
    <location>
        <begin position="209"/>
        <end position="250"/>
    </location>
</feature>
<feature type="domain" description="Aminotransferase-like plant mobile" evidence="2">
    <location>
        <begin position="14"/>
        <end position="67"/>
    </location>
</feature>
<feature type="compositionally biased region" description="Low complexity" evidence="1">
    <location>
        <begin position="302"/>
        <end position="325"/>
    </location>
</feature>
<dbReference type="Proteomes" id="UP000593568">
    <property type="component" value="Unassembled WGS sequence"/>
</dbReference>
<protein>
    <recommendedName>
        <fullName evidence="2">Aminotransferase-like plant mobile domain-containing protein</fullName>
    </recommendedName>
</protein>
<reference evidence="3 4" key="1">
    <citation type="journal article" date="2019" name="Genome Biol. Evol.">
        <title>Insights into the evolution of the New World diploid cottons (Gossypium, subgenus Houzingenia) based on genome sequencing.</title>
        <authorList>
            <person name="Grover C.E."/>
            <person name="Arick M.A. 2nd"/>
            <person name="Thrash A."/>
            <person name="Conover J.L."/>
            <person name="Sanders W.S."/>
            <person name="Peterson D.G."/>
            <person name="Frelichowski J.E."/>
            <person name="Scheffler J.A."/>
            <person name="Scheffler B.E."/>
            <person name="Wendel J.F."/>
        </authorList>
    </citation>
    <scope>NUCLEOTIDE SEQUENCE [LARGE SCALE GENOMIC DNA]</scope>
    <source>
        <strain evidence="3">8</strain>
        <tissue evidence="3">Leaf</tissue>
    </source>
</reference>
<gene>
    <name evidence="3" type="ORF">Gotri_028199</name>
</gene>
<evidence type="ECO:0000313" key="3">
    <source>
        <dbReference type="EMBL" id="MBA0784672.1"/>
    </source>
</evidence>
<feature type="compositionally biased region" description="Basic and acidic residues" evidence="1">
    <location>
        <begin position="213"/>
        <end position="227"/>
    </location>
</feature>
<sequence length="332" mass="37611">EVDFWQVATIGRGCKLDSKLISALIEKWRPETHTFHLPYGECTITLEDVQLQLGLPVDGSTLTGSSGNDSTKVERIQYARTYILKMIEGYLMSDLSRNLIHLRKLLKLVDFRAAGEFSWGSTVLATLYQEMCGATPPNKAKIRVILDEFFQNPNIWHVKVSLVNYATTEMHQMDRVLRQFEFRQLIPVAPEKDIKIWENQSNNIPIREPIIVPEERRDPLNLRRMDDDTGSSTTPTQLSGPTPQPTTPIPQLLQIMPSAYPSPYMYPNPYMFHFLSPMPGWNAWPGASPFSMTPTQPTIYRSSSQEGSHEASSGSSSHYQSPSPYGIQTHLP</sequence>
<name>A0A7J9FH81_9ROSI</name>